<dbReference type="Proteomes" id="UP000663887">
    <property type="component" value="Unassembled WGS sequence"/>
</dbReference>
<proteinExistence type="predicted"/>
<comment type="caution">
    <text evidence="1">The sequence shown here is derived from an EMBL/GenBank/DDBJ whole genome shotgun (WGS) entry which is preliminary data.</text>
</comment>
<sequence>MQQQLKKRKSYGNRKLQRFRRKCRARGVNDHTIEMLTLVKKVNGSAHQDIQQIDEDKKDGSFIINTKMNIINKPMSSKNQNRSNECQYSD</sequence>
<gene>
    <name evidence="1" type="ORF">XDN619_LOCUS19472</name>
</gene>
<protein>
    <submittedName>
        <fullName evidence="1">Uncharacterized protein</fullName>
    </submittedName>
</protein>
<evidence type="ECO:0000313" key="2">
    <source>
        <dbReference type="Proteomes" id="UP000663887"/>
    </source>
</evidence>
<name>A0A816U832_9BILA</name>
<accession>A0A816U832</accession>
<evidence type="ECO:0000313" key="1">
    <source>
        <dbReference type="EMBL" id="CAF2104714.1"/>
    </source>
</evidence>
<dbReference type="EMBL" id="CAJNRG010008506">
    <property type="protein sequence ID" value="CAF2104714.1"/>
    <property type="molecule type" value="Genomic_DNA"/>
</dbReference>
<dbReference type="AlphaFoldDB" id="A0A816U832"/>
<organism evidence="1 2">
    <name type="scientific">Rotaria magnacalcarata</name>
    <dbReference type="NCBI Taxonomy" id="392030"/>
    <lineage>
        <taxon>Eukaryota</taxon>
        <taxon>Metazoa</taxon>
        <taxon>Spiralia</taxon>
        <taxon>Gnathifera</taxon>
        <taxon>Rotifera</taxon>
        <taxon>Eurotatoria</taxon>
        <taxon>Bdelloidea</taxon>
        <taxon>Philodinida</taxon>
        <taxon>Philodinidae</taxon>
        <taxon>Rotaria</taxon>
    </lineage>
</organism>
<reference evidence="1" key="1">
    <citation type="submission" date="2021-02" db="EMBL/GenBank/DDBJ databases">
        <authorList>
            <person name="Nowell W R."/>
        </authorList>
    </citation>
    <scope>NUCLEOTIDE SEQUENCE</scope>
</reference>